<keyword evidence="2" id="KW-1185">Reference proteome</keyword>
<dbReference type="OrthoDB" id="204144at2759"/>
<comment type="caution">
    <text evidence="1">The sequence shown here is derived from an EMBL/GenBank/DDBJ whole genome shotgun (WGS) entry which is preliminary data.</text>
</comment>
<dbReference type="EMBL" id="JAFCMP010000510">
    <property type="protein sequence ID" value="KAG5178959.1"/>
    <property type="molecule type" value="Genomic_DNA"/>
</dbReference>
<organism evidence="1 2">
    <name type="scientific">Tribonema minus</name>
    <dbReference type="NCBI Taxonomy" id="303371"/>
    <lineage>
        <taxon>Eukaryota</taxon>
        <taxon>Sar</taxon>
        <taxon>Stramenopiles</taxon>
        <taxon>Ochrophyta</taxon>
        <taxon>PX clade</taxon>
        <taxon>Xanthophyceae</taxon>
        <taxon>Tribonematales</taxon>
        <taxon>Tribonemataceae</taxon>
        <taxon>Tribonema</taxon>
    </lineage>
</organism>
<dbReference type="Proteomes" id="UP000664859">
    <property type="component" value="Unassembled WGS sequence"/>
</dbReference>
<accession>A0A836CAV5</accession>
<dbReference type="Gene3D" id="3.90.550.10">
    <property type="entry name" value="Spore Coat Polysaccharide Biosynthesis Protein SpsA, Chain A"/>
    <property type="match status" value="1"/>
</dbReference>
<evidence type="ECO:0000313" key="1">
    <source>
        <dbReference type="EMBL" id="KAG5178959.1"/>
    </source>
</evidence>
<dbReference type="InterPro" id="IPR029044">
    <property type="entry name" value="Nucleotide-diphossugar_trans"/>
</dbReference>
<proteinExistence type="predicted"/>
<sequence>MVVSLSMYLWFQRAPQTLSFNAFTGEWTTPQSRTIVTVAPRTEFPIKSEFYRRRIAALRAARSVAPKGVAPERVGRRYCQELERKAAKRNRAARIGMGREPHRKAAERSRVAWNGMGSCIRAFAREPVVLVVGGARDAADLLPLLRAFAAGDVYEVYAVWALGPEDEHAPLKREWQRAAADVLTAPGPYGWGALLQSYAPVAVIGTSAAGNAIRNSCVLLQSYVLIASLAPAQRAMPSKVGPSRTCVRSKEAAVRGASPFVHAFDALLRSLLLKFTERCRAAARARRRAIRDACAQHQGASAPILMPPQDVASAAWTATLEPVALASWHIPKFSVSVITNDRREPWSLLRLLSSLRGAALFGDAVPVSFNVDSSADDETLQLVQEFSGLWGKRGRTSTSLRTLKAGLIRAVTESYYPTDKHHHCVLLEDDIEVSPLFYAWAKYTTLTYQYGAPADFEPDMYGISLYTPRLNEISPRPYVYDSNAVIARRTGGQLHMPYLHQTPCSWGGVYFAEAWMEFRAYLAARLKEEHIVVHVPAARTNWWRVSWKRYFIEMAYQRDYYMLYPNYHNQTSFATNWLEPGQHIHRTQPAAALVGPAPPPAPPAPPVRHGDASHRPEHYTVPLMALASTALLDQLPAQRLPPLSALPRLDVLDQFAGNDAELYIAVLRALHRYRDPHSTYCMNNFDRPDEVF</sequence>
<name>A0A836CAV5_9STRA</name>
<reference evidence="1" key="1">
    <citation type="submission" date="2021-02" db="EMBL/GenBank/DDBJ databases">
        <title>First Annotated Genome of the Yellow-green Alga Tribonema minus.</title>
        <authorList>
            <person name="Mahan K.M."/>
        </authorList>
    </citation>
    <scope>NUCLEOTIDE SEQUENCE</scope>
    <source>
        <strain evidence="1">UTEX B ZZ1240</strain>
    </source>
</reference>
<dbReference type="PANTHER" id="PTHR33604:SF3">
    <property type="entry name" value="OSJNBA0004B13.7 PROTEIN"/>
    <property type="match status" value="1"/>
</dbReference>
<dbReference type="AlphaFoldDB" id="A0A836CAV5"/>
<evidence type="ECO:0000313" key="2">
    <source>
        <dbReference type="Proteomes" id="UP000664859"/>
    </source>
</evidence>
<gene>
    <name evidence="1" type="ORF">JKP88DRAFT_247763</name>
</gene>
<protein>
    <submittedName>
        <fullName evidence="1">Uncharacterized protein</fullName>
    </submittedName>
</protein>
<dbReference type="PANTHER" id="PTHR33604">
    <property type="entry name" value="OSJNBA0004B13.7 PROTEIN"/>
    <property type="match status" value="1"/>
</dbReference>